<organism evidence="1 2">
    <name type="scientific">Aspergillus taichungensis</name>
    <dbReference type="NCBI Taxonomy" id="482145"/>
    <lineage>
        <taxon>Eukaryota</taxon>
        <taxon>Fungi</taxon>
        <taxon>Dikarya</taxon>
        <taxon>Ascomycota</taxon>
        <taxon>Pezizomycotina</taxon>
        <taxon>Eurotiomycetes</taxon>
        <taxon>Eurotiomycetidae</taxon>
        <taxon>Eurotiales</taxon>
        <taxon>Aspergillaceae</taxon>
        <taxon>Aspergillus</taxon>
        <taxon>Aspergillus subgen. Circumdati</taxon>
    </lineage>
</organism>
<evidence type="ECO:0000313" key="2">
    <source>
        <dbReference type="Proteomes" id="UP000235023"/>
    </source>
</evidence>
<dbReference type="AlphaFoldDB" id="A0A2J5I9Q3"/>
<keyword evidence="2" id="KW-1185">Reference proteome</keyword>
<accession>A0A2J5I9Q3</accession>
<dbReference type="Proteomes" id="UP000235023">
    <property type="component" value="Unassembled WGS sequence"/>
</dbReference>
<protein>
    <submittedName>
        <fullName evidence="1">Uncharacterized protein</fullName>
    </submittedName>
</protein>
<dbReference type="Pfam" id="PF20174">
    <property type="entry name" value="DUF6540"/>
    <property type="match status" value="1"/>
</dbReference>
<sequence>MAESGRELRFHDLGVQIDAAGDVYNGFKREARRGLDFRTATPVPKKKIPLQWVEGRFFDERAMLNEGSFRYHHASVTQFEISAWKVKPPGKT</sequence>
<dbReference type="OrthoDB" id="2999773at2759"/>
<gene>
    <name evidence="1" type="ORF">BDW42DRAFT_189734</name>
</gene>
<reference evidence="2" key="1">
    <citation type="submission" date="2017-12" db="EMBL/GenBank/DDBJ databases">
        <authorList>
            <consortium name="DOE Joint Genome Institute"/>
            <person name="Mondo S.J."/>
            <person name="Kjaerbolling I."/>
            <person name="Vesth T.C."/>
            <person name="Frisvad J.C."/>
            <person name="Nybo J.L."/>
            <person name="Theobald S."/>
            <person name="Kuo A."/>
            <person name="Bowyer P."/>
            <person name="Matsuda Y."/>
            <person name="Lyhne E.K."/>
            <person name="Kogle M.E."/>
            <person name="Clum A."/>
            <person name="Lipzen A."/>
            <person name="Salamov A."/>
            <person name="Ngan C.Y."/>
            <person name="Daum C."/>
            <person name="Chiniquy J."/>
            <person name="Barry K."/>
            <person name="LaButti K."/>
            <person name="Haridas S."/>
            <person name="Simmons B.A."/>
            <person name="Magnuson J.K."/>
            <person name="Mortensen U.H."/>
            <person name="Larsen T.O."/>
            <person name="Grigoriev I.V."/>
            <person name="Baker S.E."/>
            <person name="Andersen M.R."/>
            <person name="Nordberg H.P."/>
            <person name="Cantor M.N."/>
            <person name="Hua S.X."/>
        </authorList>
    </citation>
    <scope>NUCLEOTIDE SEQUENCE [LARGE SCALE GENOMIC DNA]</scope>
    <source>
        <strain evidence="2">IBT 19404</strain>
    </source>
</reference>
<dbReference type="InterPro" id="IPR046670">
    <property type="entry name" value="DUF6540"/>
</dbReference>
<dbReference type="EMBL" id="KZ559496">
    <property type="protein sequence ID" value="PLN86800.1"/>
    <property type="molecule type" value="Genomic_DNA"/>
</dbReference>
<evidence type="ECO:0000313" key="1">
    <source>
        <dbReference type="EMBL" id="PLN86800.1"/>
    </source>
</evidence>
<proteinExistence type="predicted"/>
<name>A0A2J5I9Q3_9EURO</name>